<feature type="domain" description="Glycoside hydrolase family 20 catalytic" evidence="6">
    <location>
        <begin position="157"/>
        <end position="411"/>
    </location>
</feature>
<dbReference type="Proteomes" id="UP001620262">
    <property type="component" value="Unassembled WGS sequence"/>
</dbReference>
<dbReference type="InterPro" id="IPR029018">
    <property type="entry name" value="Hex-like_dom2"/>
</dbReference>
<feature type="domain" description="Beta-hexosaminidase eukaryotic type N-terminal" evidence="7">
    <location>
        <begin position="82"/>
        <end position="136"/>
    </location>
</feature>
<dbReference type="RefSeq" id="WP_404675578.1">
    <property type="nucleotide sequence ID" value="NZ_JBJDOT010000015.1"/>
</dbReference>
<dbReference type="SUPFAM" id="SSF55545">
    <property type="entry name" value="beta-N-acetylhexosaminidase-like domain"/>
    <property type="match status" value="1"/>
</dbReference>
<keyword evidence="5" id="KW-0732">Signal</keyword>
<evidence type="ECO:0000256" key="2">
    <source>
        <dbReference type="ARBA" id="ARBA00022801"/>
    </source>
</evidence>
<dbReference type="PANTHER" id="PTHR22600">
    <property type="entry name" value="BETA-HEXOSAMINIDASE"/>
    <property type="match status" value="1"/>
</dbReference>
<dbReference type="PROSITE" id="PS51257">
    <property type="entry name" value="PROKAR_LIPOPROTEIN"/>
    <property type="match status" value="1"/>
</dbReference>
<dbReference type="SUPFAM" id="SSF51445">
    <property type="entry name" value="(Trans)glycosidases"/>
    <property type="match status" value="1"/>
</dbReference>
<dbReference type="Pfam" id="PF14845">
    <property type="entry name" value="Glycohydro_20b2"/>
    <property type="match status" value="1"/>
</dbReference>
<proteinExistence type="inferred from homology"/>
<evidence type="ECO:0000313" key="8">
    <source>
        <dbReference type="EMBL" id="MFK3864648.1"/>
    </source>
</evidence>
<dbReference type="EMBL" id="JBJDOT010000015">
    <property type="protein sequence ID" value="MFK3864648.1"/>
    <property type="molecule type" value="Genomic_DNA"/>
</dbReference>
<keyword evidence="2" id="KW-0378">Hydrolase</keyword>
<comment type="caution">
    <text evidence="8">The sequence shown here is derived from an EMBL/GenBank/DDBJ whole genome shotgun (WGS) entry which is preliminary data.</text>
</comment>
<dbReference type="CDD" id="cd06570">
    <property type="entry name" value="GH20_chitobiase-like_1"/>
    <property type="match status" value="1"/>
</dbReference>
<evidence type="ECO:0000259" key="6">
    <source>
        <dbReference type="Pfam" id="PF00728"/>
    </source>
</evidence>
<evidence type="ECO:0000256" key="3">
    <source>
        <dbReference type="ARBA" id="ARBA00023180"/>
    </source>
</evidence>
<organism evidence="8 9">
    <name type="scientific">Pseudoalteromonas rhizosphaerae</name>
    <dbReference type="NCBI Taxonomy" id="2518973"/>
    <lineage>
        <taxon>Bacteria</taxon>
        <taxon>Pseudomonadati</taxon>
        <taxon>Pseudomonadota</taxon>
        <taxon>Gammaproteobacteria</taxon>
        <taxon>Alteromonadales</taxon>
        <taxon>Pseudoalteromonadaceae</taxon>
        <taxon>Pseudoalteromonas</taxon>
    </lineage>
</organism>
<protein>
    <submittedName>
        <fullName evidence="8">Family 20 glycosylhydrolase</fullName>
    </submittedName>
</protein>
<sequence>MHKIIHFMMGAMLLSSSCYAFSAPATEALMPMPKEVQSLAGSTTFEATLKVFIPKTQHAIVLPLLNSSLFATQFQHLQVTPRAAAQLHINITQTVSELPYLNMDESYTLTIADNKIDLTSANQYGMLRGLATLSQLLFSAKQPLQVNNLIITDEPTYPWRGLLFDGVRHFLPIADVKRTLRGLASAKFNVFHWHLTDDQGWRIELNSYPKLHQQASDGLYYTQAQIKEVVSYAAKLGIRMVPEFDVPGHASAIILAYPELGSGTQLTQMERRWGVFKPLLDPSNPEVYKFVDAVVAELAGLFPDPYLHIGGDEIDDTDWQANSHIQAYMHKQKLADSHALHAYFNQRVAKILAKYNKKMIGWDEVLHPNLPNNTLVQSWRGHHSLAAITEAGFDGLLSSGFYIDQPQWTSYHYRNHPLPPAKPAVTAKTVIGHVDFTLTRIKGSAVTGDITVFASDQSRMQAIVNIAGKGAFITDKVTKIANNYQVLIDTWLGPTQLTFRLTQASKDPAFVGNTPYVFRANVGGEIPLVQLNQQLKHQQQRAKLGNVLGGEATIWAELITSDNLDTRIWPRLYAIGERFWSPTSLTDERSMYTRLALMDQYADEQLGLLHQQQFIQRLEQLPEVSSSALNALLTFSQLIEPAHYYTLHHLAFLSDDYHQLAPLDKLVDVLPVESLTLKQFDYAVDDYQQQCDRQQLTALQSQLVMWQQVLTNNPQVFLAVNEWQASYLAIVDALQNKDALSESQVIEINHGTIAQVIASINRLKQARLSCSN</sequence>
<evidence type="ECO:0000259" key="7">
    <source>
        <dbReference type="Pfam" id="PF14845"/>
    </source>
</evidence>
<evidence type="ECO:0000256" key="1">
    <source>
        <dbReference type="ARBA" id="ARBA00006285"/>
    </source>
</evidence>
<dbReference type="InterPro" id="IPR029019">
    <property type="entry name" value="HEX_eukaryotic_N"/>
</dbReference>
<keyword evidence="4" id="KW-0326">Glycosidase</keyword>
<accession>A0ABW8KXY3</accession>
<feature type="chain" id="PRO_5047464281" evidence="5">
    <location>
        <begin position="21"/>
        <end position="772"/>
    </location>
</feature>
<dbReference type="InterPro" id="IPR025705">
    <property type="entry name" value="Beta_hexosaminidase_sua/sub"/>
</dbReference>
<keyword evidence="9" id="KW-1185">Reference proteome</keyword>
<reference evidence="8 9" key="1">
    <citation type="submission" date="2024-11" db="EMBL/GenBank/DDBJ databases">
        <title>The Natural Products Discovery Center: Release of the First 8490 Sequenced Strains for Exploring Actinobacteria Biosynthetic Diversity.</title>
        <authorList>
            <person name="Kalkreuter E."/>
            <person name="Kautsar S.A."/>
            <person name="Yang D."/>
            <person name="Bader C.D."/>
            <person name="Teijaro C.N."/>
            <person name="Fluegel L."/>
            <person name="Davis C.M."/>
            <person name="Simpson J.R."/>
            <person name="Lauterbach L."/>
            <person name="Steele A.D."/>
            <person name="Gui C."/>
            <person name="Meng S."/>
            <person name="Li G."/>
            <person name="Viehrig K."/>
            <person name="Ye F."/>
            <person name="Su P."/>
            <person name="Kiefer A.F."/>
            <person name="Nichols A."/>
            <person name="Cepeda A.J."/>
            <person name="Yan W."/>
            <person name="Fan B."/>
            <person name="Jiang Y."/>
            <person name="Adhikari A."/>
            <person name="Zheng C.-J."/>
            <person name="Schuster L."/>
            <person name="Cowan T.M."/>
            <person name="Smanski M.J."/>
            <person name="Chevrette M.G."/>
            <person name="De Carvalho L.P.S."/>
            <person name="Shen B."/>
        </authorList>
    </citation>
    <scope>NUCLEOTIDE SEQUENCE [LARGE SCALE GENOMIC DNA]</scope>
    <source>
        <strain evidence="8 9">NPDC078403</strain>
    </source>
</reference>
<evidence type="ECO:0000256" key="4">
    <source>
        <dbReference type="ARBA" id="ARBA00023295"/>
    </source>
</evidence>
<dbReference type="PANTHER" id="PTHR22600:SF21">
    <property type="entry name" value="BETA-HEXOSAMINIDASE A"/>
    <property type="match status" value="1"/>
</dbReference>
<name>A0ABW8KXY3_9GAMM</name>
<gene>
    <name evidence="8" type="ORF">ACI2JU_12320</name>
</gene>
<dbReference type="Gene3D" id="3.30.379.10">
    <property type="entry name" value="Chitobiase/beta-hexosaminidase domain 2-like"/>
    <property type="match status" value="1"/>
</dbReference>
<dbReference type="InterPro" id="IPR017853">
    <property type="entry name" value="GH"/>
</dbReference>
<keyword evidence="3" id="KW-0325">Glycoprotein</keyword>
<dbReference type="InterPro" id="IPR015883">
    <property type="entry name" value="Glyco_hydro_20_cat"/>
</dbReference>
<evidence type="ECO:0000313" key="9">
    <source>
        <dbReference type="Proteomes" id="UP001620262"/>
    </source>
</evidence>
<feature type="domain" description="Glycoside hydrolase family 20 catalytic" evidence="6">
    <location>
        <begin position="534"/>
        <end position="582"/>
    </location>
</feature>
<dbReference type="Gene3D" id="3.20.20.80">
    <property type="entry name" value="Glycosidases"/>
    <property type="match status" value="2"/>
</dbReference>
<evidence type="ECO:0000256" key="5">
    <source>
        <dbReference type="SAM" id="SignalP"/>
    </source>
</evidence>
<dbReference type="Pfam" id="PF00728">
    <property type="entry name" value="Glyco_hydro_20"/>
    <property type="match status" value="2"/>
</dbReference>
<dbReference type="PRINTS" id="PR00738">
    <property type="entry name" value="GLHYDRLASE20"/>
</dbReference>
<feature type="signal peptide" evidence="5">
    <location>
        <begin position="1"/>
        <end position="20"/>
    </location>
</feature>
<comment type="similarity">
    <text evidence="1">Belongs to the glycosyl hydrolase 20 family.</text>
</comment>